<evidence type="ECO:0008006" key="3">
    <source>
        <dbReference type="Google" id="ProtNLM"/>
    </source>
</evidence>
<keyword evidence="2" id="KW-1185">Reference proteome</keyword>
<proteinExistence type="predicted"/>
<dbReference type="PANTHER" id="PTHR46880">
    <property type="entry name" value="RAS-ASSOCIATING DOMAIN-CONTAINING PROTEIN"/>
    <property type="match status" value="1"/>
</dbReference>
<protein>
    <recommendedName>
        <fullName evidence="3">E3 SUMO-protein ligase KIAA1586-like</fullName>
    </recommendedName>
</protein>
<dbReference type="Proteomes" id="UP001159363">
    <property type="component" value="Chromosome 7"/>
</dbReference>
<reference evidence="1 2" key="1">
    <citation type="submission" date="2023-02" db="EMBL/GenBank/DDBJ databases">
        <title>LHISI_Scaffold_Assembly.</title>
        <authorList>
            <person name="Stuart O.P."/>
            <person name="Cleave R."/>
            <person name="Magrath M.J.L."/>
            <person name="Mikheyev A.S."/>
        </authorList>
    </citation>
    <scope>NUCLEOTIDE SEQUENCE [LARGE SCALE GENOMIC DNA]</scope>
    <source>
        <strain evidence="1">Daus_M_001</strain>
        <tissue evidence="1">Leg muscle</tissue>
    </source>
</reference>
<dbReference type="PANTHER" id="PTHR46880:SF8">
    <property type="entry name" value="E3 SUMO-PROTEIN LIGASE KIAA1586"/>
    <property type="match status" value="1"/>
</dbReference>
<comment type="caution">
    <text evidence="1">The sequence shown here is derived from an EMBL/GenBank/DDBJ whole genome shotgun (WGS) entry which is preliminary data.</text>
</comment>
<organism evidence="1 2">
    <name type="scientific">Dryococelus australis</name>
    <dbReference type="NCBI Taxonomy" id="614101"/>
    <lineage>
        <taxon>Eukaryota</taxon>
        <taxon>Metazoa</taxon>
        <taxon>Ecdysozoa</taxon>
        <taxon>Arthropoda</taxon>
        <taxon>Hexapoda</taxon>
        <taxon>Insecta</taxon>
        <taxon>Pterygota</taxon>
        <taxon>Neoptera</taxon>
        <taxon>Polyneoptera</taxon>
        <taxon>Phasmatodea</taxon>
        <taxon>Verophasmatodea</taxon>
        <taxon>Anareolatae</taxon>
        <taxon>Phasmatidae</taxon>
        <taxon>Eurycanthinae</taxon>
        <taxon>Dryococelus</taxon>
    </lineage>
</organism>
<dbReference type="EMBL" id="JARBHB010000008">
    <property type="protein sequence ID" value="KAJ8878122.1"/>
    <property type="molecule type" value="Genomic_DNA"/>
</dbReference>
<name>A0ABQ9H1I7_9NEOP</name>
<evidence type="ECO:0000313" key="2">
    <source>
        <dbReference type="Proteomes" id="UP001159363"/>
    </source>
</evidence>
<accession>A0ABQ9H1I7</accession>
<gene>
    <name evidence="1" type="ORF">PR048_022589</name>
</gene>
<evidence type="ECO:0000313" key="1">
    <source>
        <dbReference type="EMBL" id="KAJ8878122.1"/>
    </source>
</evidence>
<sequence>MSHLQSLGFTKGFLSEHLISLRCDGAAVMFGSRSGVASLFKEKFPSIVVWHCASHRIELSVSDAVKEVGEAKEDRTRDKKNRTMYEGLLRKISSTEFILDLGLMCESLQELSEVSIDLQERNMDLY</sequence>